<keyword evidence="11" id="KW-0812">Transmembrane</keyword>
<dbReference type="PANTHER" id="PTHR46300">
    <property type="entry name" value="P450, PUTATIVE (EUROFUNG)-RELATED-RELATED"/>
    <property type="match status" value="1"/>
</dbReference>
<evidence type="ECO:0000313" key="12">
    <source>
        <dbReference type="EMBL" id="KIK95994.1"/>
    </source>
</evidence>
<feature type="transmembrane region" description="Helical" evidence="11">
    <location>
        <begin position="6"/>
        <end position="24"/>
    </location>
</feature>
<organism evidence="12 13">
    <name type="scientific">Paxillus rubicundulus Ve08.2h10</name>
    <dbReference type="NCBI Taxonomy" id="930991"/>
    <lineage>
        <taxon>Eukaryota</taxon>
        <taxon>Fungi</taxon>
        <taxon>Dikarya</taxon>
        <taxon>Basidiomycota</taxon>
        <taxon>Agaricomycotina</taxon>
        <taxon>Agaricomycetes</taxon>
        <taxon>Agaricomycetidae</taxon>
        <taxon>Boletales</taxon>
        <taxon>Paxilineae</taxon>
        <taxon>Paxillaceae</taxon>
        <taxon>Paxillus</taxon>
    </lineage>
</organism>
<dbReference type="PANTHER" id="PTHR46300:SF7">
    <property type="entry name" value="P450, PUTATIVE (EUROFUNG)-RELATED"/>
    <property type="match status" value="1"/>
</dbReference>
<evidence type="ECO:0000256" key="11">
    <source>
        <dbReference type="SAM" id="Phobius"/>
    </source>
</evidence>
<accession>A0A0D0E4D1</accession>
<dbReference type="AlphaFoldDB" id="A0A0D0E4D1"/>
<evidence type="ECO:0008006" key="14">
    <source>
        <dbReference type="Google" id="ProtNLM"/>
    </source>
</evidence>
<evidence type="ECO:0000256" key="3">
    <source>
        <dbReference type="ARBA" id="ARBA00010617"/>
    </source>
</evidence>
<dbReference type="Proteomes" id="UP000054538">
    <property type="component" value="Unassembled WGS sequence"/>
</dbReference>
<evidence type="ECO:0000256" key="8">
    <source>
        <dbReference type="ARBA" id="ARBA00023033"/>
    </source>
</evidence>
<gene>
    <name evidence="12" type="ORF">PAXRUDRAFT_139482</name>
</gene>
<evidence type="ECO:0000256" key="6">
    <source>
        <dbReference type="ARBA" id="ARBA00023002"/>
    </source>
</evidence>
<protein>
    <recommendedName>
        <fullName evidence="14">Cytochrome P450</fullName>
    </recommendedName>
</protein>
<evidence type="ECO:0000256" key="2">
    <source>
        <dbReference type="ARBA" id="ARBA00005179"/>
    </source>
</evidence>
<keyword evidence="11" id="KW-1133">Transmembrane helix</keyword>
<dbReference type="OrthoDB" id="2789670at2759"/>
<reference evidence="13" key="2">
    <citation type="submission" date="2015-01" db="EMBL/GenBank/DDBJ databases">
        <title>Evolutionary Origins and Diversification of the Mycorrhizal Mutualists.</title>
        <authorList>
            <consortium name="DOE Joint Genome Institute"/>
            <consortium name="Mycorrhizal Genomics Consortium"/>
            <person name="Kohler A."/>
            <person name="Kuo A."/>
            <person name="Nagy L.G."/>
            <person name="Floudas D."/>
            <person name="Copeland A."/>
            <person name="Barry K.W."/>
            <person name="Cichocki N."/>
            <person name="Veneault-Fourrey C."/>
            <person name="LaButti K."/>
            <person name="Lindquist E.A."/>
            <person name="Lipzen A."/>
            <person name="Lundell T."/>
            <person name="Morin E."/>
            <person name="Murat C."/>
            <person name="Riley R."/>
            <person name="Ohm R."/>
            <person name="Sun H."/>
            <person name="Tunlid A."/>
            <person name="Henrissat B."/>
            <person name="Grigoriev I.V."/>
            <person name="Hibbett D.S."/>
            <person name="Martin F."/>
        </authorList>
    </citation>
    <scope>NUCLEOTIDE SEQUENCE [LARGE SCALE GENOMIC DNA]</scope>
    <source>
        <strain evidence="13">Ve08.2h10</strain>
    </source>
</reference>
<dbReference type="CDD" id="cd11065">
    <property type="entry name" value="CYP64-like"/>
    <property type="match status" value="1"/>
</dbReference>
<dbReference type="GO" id="GO:0020037">
    <property type="term" value="F:heme binding"/>
    <property type="evidence" value="ECO:0007669"/>
    <property type="project" value="InterPro"/>
</dbReference>
<dbReference type="Pfam" id="PF00067">
    <property type="entry name" value="p450"/>
    <property type="match status" value="1"/>
</dbReference>
<keyword evidence="11" id="KW-0472">Membrane</keyword>
<evidence type="ECO:0000256" key="10">
    <source>
        <dbReference type="RuleBase" id="RU000461"/>
    </source>
</evidence>
<reference evidence="12 13" key="1">
    <citation type="submission" date="2014-04" db="EMBL/GenBank/DDBJ databases">
        <authorList>
            <consortium name="DOE Joint Genome Institute"/>
            <person name="Kuo A."/>
            <person name="Kohler A."/>
            <person name="Jargeat P."/>
            <person name="Nagy L.G."/>
            <person name="Floudas D."/>
            <person name="Copeland A."/>
            <person name="Barry K.W."/>
            <person name="Cichocki N."/>
            <person name="Veneault-Fourrey C."/>
            <person name="LaButti K."/>
            <person name="Lindquist E.A."/>
            <person name="Lipzen A."/>
            <person name="Lundell T."/>
            <person name="Morin E."/>
            <person name="Murat C."/>
            <person name="Sun H."/>
            <person name="Tunlid A."/>
            <person name="Henrissat B."/>
            <person name="Grigoriev I.V."/>
            <person name="Hibbett D.S."/>
            <person name="Martin F."/>
            <person name="Nordberg H.P."/>
            <person name="Cantor M.N."/>
            <person name="Hua S.X."/>
        </authorList>
    </citation>
    <scope>NUCLEOTIDE SEQUENCE [LARGE SCALE GENOMIC DNA]</scope>
    <source>
        <strain evidence="12 13">Ve08.2h10</strain>
    </source>
</reference>
<dbReference type="EMBL" id="KN825010">
    <property type="protein sequence ID" value="KIK95994.1"/>
    <property type="molecule type" value="Genomic_DNA"/>
</dbReference>
<keyword evidence="4 9" id="KW-0349">Heme</keyword>
<evidence type="ECO:0000256" key="7">
    <source>
        <dbReference type="ARBA" id="ARBA00023004"/>
    </source>
</evidence>
<feature type="binding site" description="axial binding residue" evidence="9">
    <location>
        <position position="440"/>
    </location>
    <ligand>
        <name>heme</name>
        <dbReference type="ChEBI" id="CHEBI:30413"/>
    </ligand>
    <ligandPart>
        <name>Fe</name>
        <dbReference type="ChEBI" id="CHEBI:18248"/>
    </ligandPart>
</feature>
<dbReference type="PROSITE" id="PS00086">
    <property type="entry name" value="CYTOCHROME_P450"/>
    <property type="match status" value="1"/>
</dbReference>
<evidence type="ECO:0000256" key="4">
    <source>
        <dbReference type="ARBA" id="ARBA00022617"/>
    </source>
</evidence>
<dbReference type="STRING" id="930991.A0A0D0E4D1"/>
<comment type="cofactor">
    <cofactor evidence="1 9">
        <name>heme</name>
        <dbReference type="ChEBI" id="CHEBI:30413"/>
    </cofactor>
</comment>
<comment type="pathway">
    <text evidence="2">Secondary metabolite biosynthesis.</text>
</comment>
<dbReference type="InterPro" id="IPR050364">
    <property type="entry name" value="Cytochrome_P450_fung"/>
</dbReference>
<dbReference type="InterPro" id="IPR001128">
    <property type="entry name" value="Cyt_P450"/>
</dbReference>
<keyword evidence="8 10" id="KW-0503">Monooxygenase</keyword>
<dbReference type="InterPro" id="IPR017972">
    <property type="entry name" value="Cyt_P450_CS"/>
</dbReference>
<keyword evidence="7 9" id="KW-0408">Iron</keyword>
<evidence type="ECO:0000256" key="9">
    <source>
        <dbReference type="PIRSR" id="PIRSR602401-1"/>
    </source>
</evidence>
<dbReference type="InterPro" id="IPR002401">
    <property type="entry name" value="Cyt_P450_E_grp-I"/>
</dbReference>
<keyword evidence="6 10" id="KW-0560">Oxidoreductase</keyword>
<evidence type="ECO:0000256" key="1">
    <source>
        <dbReference type="ARBA" id="ARBA00001971"/>
    </source>
</evidence>
<dbReference type="PRINTS" id="PR00463">
    <property type="entry name" value="EP450I"/>
</dbReference>
<name>A0A0D0E4D1_9AGAM</name>
<dbReference type="PRINTS" id="PR00385">
    <property type="entry name" value="P450"/>
</dbReference>
<dbReference type="InterPro" id="IPR036396">
    <property type="entry name" value="Cyt_P450_sf"/>
</dbReference>
<keyword evidence="5 9" id="KW-0479">Metal-binding</keyword>
<dbReference type="HOGENOM" id="CLU_001570_2_3_1"/>
<comment type="similarity">
    <text evidence="3 10">Belongs to the cytochrome P450 family.</text>
</comment>
<dbReference type="Gene3D" id="1.10.630.10">
    <property type="entry name" value="Cytochrome P450"/>
    <property type="match status" value="1"/>
</dbReference>
<dbReference type="GO" id="GO:0004497">
    <property type="term" value="F:monooxygenase activity"/>
    <property type="evidence" value="ECO:0007669"/>
    <property type="project" value="UniProtKB-KW"/>
</dbReference>
<dbReference type="InParanoid" id="A0A0D0E4D1"/>
<dbReference type="GO" id="GO:0016705">
    <property type="term" value="F:oxidoreductase activity, acting on paired donors, with incorporation or reduction of molecular oxygen"/>
    <property type="evidence" value="ECO:0007669"/>
    <property type="project" value="InterPro"/>
</dbReference>
<dbReference type="GO" id="GO:0005506">
    <property type="term" value="F:iron ion binding"/>
    <property type="evidence" value="ECO:0007669"/>
    <property type="project" value="InterPro"/>
</dbReference>
<sequence length="513" mass="57927">MGDIRFSAVSGIAVLGLAGILYAWRRSSRATRYPPGPTPAWLTGNLHDLPSGGNEWVQYRDLSRKHGSDVIHLDIFGSHLVVLNSVRVANDLLDHRGSIYSSRPRMVMLKELMGWDWNVVLMSYGETYWAHRRIIQQELQPRIVTSTYHPIIARECKMLLANLLRAPDHFVHHLKSLAAAEIMMISYGQQIDPEGDKYVRLAEEVRESGVGPPASHLVDLVPALKYIPEWFPGAGFKRHARWGKSLALRMRQEPYDIVKEKMAAGVAIPCLTSRLIETLPSTSDIAKDELIMNCTGAIYSAAADTTTITLTNFILAMILHPEIQHKARAEIDSVAGRDRLPDFSDRASTPFIDCIVKEVLRWKPVTPLGIPHATTENDIYLGMFIPKNTTIVPNLWAMLHDPEVYYDPEEFFPERFLPTDTRDACPDPFRVVWGFGRRICPGRHLADTSLWMTIAFLLWAFDFEKPKDARGNTIEPNVTHGNDIVSVPSEFSCQILPRSREVASLINSFDFGY</sequence>
<dbReference type="SUPFAM" id="SSF48264">
    <property type="entry name" value="Cytochrome P450"/>
    <property type="match status" value="1"/>
</dbReference>
<proteinExistence type="inferred from homology"/>
<keyword evidence="13" id="KW-1185">Reference proteome</keyword>
<evidence type="ECO:0000256" key="5">
    <source>
        <dbReference type="ARBA" id="ARBA00022723"/>
    </source>
</evidence>
<evidence type="ECO:0000313" key="13">
    <source>
        <dbReference type="Proteomes" id="UP000054538"/>
    </source>
</evidence>